<keyword evidence="3" id="KW-0862">Zinc</keyword>
<dbReference type="InterPro" id="IPR016827">
    <property type="entry name" value="Ada2/TADA2"/>
</dbReference>
<dbReference type="InterPro" id="IPR055141">
    <property type="entry name" value="TADA2A_B-like_dom"/>
</dbReference>
<reference evidence="13" key="1">
    <citation type="submission" date="2020-04" db="EMBL/GenBank/DDBJ databases">
        <authorList>
            <person name="Neveu A P."/>
        </authorList>
    </citation>
    <scope>NUCLEOTIDE SEQUENCE</scope>
    <source>
        <tissue evidence="13">Whole embryo</tissue>
    </source>
</reference>
<evidence type="ECO:0000256" key="7">
    <source>
        <dbReference type="PIRNR" id="PIRNR025024"/>
    </source>
</evidence>
<dbReference type="InterPro" id="IPR017884">
    <property type="entry name" value="SANT_dom"/>
</dbReference>
<keyword evidence="2 8" id="KW-0863">Zinc-finger</keyword>
<feature type="domain" description="SANT" evidence="12">
    <location>
        <begin position="62"/>
        <end position="109"/>
    </location>
</feature>
<dbReference type="CDD" id="cd00167">
    <property type="entry name" value="SANT"/>
    <property type="match status" value="1"/>
</dbReference>
<dbReference type="Pfam" id="PF22941">
    <property type="entry name" value="TADA2A-like_3rd"/>
    <property type="match status" value="1"/>
</dbReference>
<organism evidence="13">
    <name type="scientific">Phallusia mammillata</name>
    <dbReference type="NCBI Taxonomy" id="59560"/>
    <lineage>
        <taxon>Eukaryota</taxon>
        <taxon>Metazoa</taxon>
        <taxon>Chordata</taxon>
        <taxon>Tunicata</taxon>
        <taxon>Ascidiacea</taxon>
        <taxon>Phlebobranchia</taxon>
        <taxon>Ascidiidae</taxon>
        <taxon>Phallusia</taxon>
    </lineage>
</organism>
<dbReference type="InterPro" id="IPR041983">
    <property type="entry name" value="ADA2-like_ZZ"/>
</dbReference>
<feature type="domain" description="Myb-like" evidence="9">
    <location>
        <begin position="62"/>
        <end position="105"/>
    </location>
</feature>
<gene>
    <name evidence="13" type="primary">Tada2l</name>
</gene>
<sequence length="429" mass="49155">MDNTCPGCNNKISEPYIKCCECVQEFLICLQCFSKGFENGNHQNDHKYSIITNDFPILEYGWTACEEIKLLDALSDCGPGNWNAIASQVATKTKEECEAHYMKCYVINAKYPFPEMPNPPARPPCMPIPFKACEDPCRPLPDSHRAQHMAGYLAARGDFIEEYDNYAEWDVRDVYFSPDDKPIIKALKLAVVRIYQSRLNERARRKQIIRKFGLINMSNHSLQYYRKLPAEVRELEESLRPFMQLQSHPIAHDLMIQGLREEINLKKKIRKLKSYRSSGITSFRVARLYEKLKIQREEAKQQTNYMSEILPHLHDPSALAQWLQKQAAIESGTISSSLANAIPIQKKAIAPLDLTGLPGVEKLSSKEREFCSKARLVPGAFLSYKIALINEYRKSGSVKLANARTIVKIDVNKTRKLYDFLLEEGLIEK</sequence>
<evidence type="ECO:0000259" key="10">
    <source>
        <dbReference type="PROSITE" id="PS50135"/>
    </source>
</evidence>
<proteinExistence type="evidence at transcript level"/>
<dbReference type="PROSITE" id="PS50090">
    <property type="entry name" value="MYB_LIKE"/>
    <property type="match status" value="1"/>
</dbReference>
<dbReference type="SUPFAM" id="SSF57850">
    <property type="entry name" value="RING/U-box"/>
    <property type="match status" value="1"/>
</dbReference>
<feature type="domain" description="SWIRM" evidence="11">
    <location>
        <begin position="343"/>
        <end position="429"/>
    </location>
</feature>
<dbReference type="GO" id="GO:0006338">
    <property type="term" value="P:chromatin remodeling"/>
    <property type="evidence" value="ECO:0007669"/>
    <property type="project" value="TreeGrafter"/>
</dbReference>
<keyword evidence="1" id="KW-0479">Metal-binding</keyword>
<dbReference type="InterPro" id="IPR043145">
    <property type="entry name" value="Znf_ZZ_sf"/>
</dbReference>
<dbReference type="SMART" id="SM00717">
    <property type="entry name" value="SANT"/>
    <property type="match status" value="1"/>
</dbReference>
<dbReference type="PIRSF" id="PIRSF025024">
    <property type="entry name" value="Transcriptional_adaptor_2"/>
    <property type="match status" value="1"/>
</dbReference>
<comment type="subcellular location">
    <subcellularLocation>
        <location evidence="7">Nucleus</location>
    </subcellularLocation>
</comment>
<dbReference type="InterPro" id="IPR000433">
    <property type="entry name" value="Znf_ZZ"/>
</dbReference>
<dbReference type="GO" id="GO:0003713">
    <property type="term" value="F:transcription coactivator activity"/>
    <property type="evidence" value="ECO:0007669"/>
    <property type="project" value="InterPro"/>
</dbReference>
<dbReference type="FunFam" id="1.10.10.60:FF:000110">
    <property type="entry name" value="Transcriptional adapter"/>
    <property type="match status" value="1"/>
</dbReference>
<evidence type="ECO:0000256" key="1">
    <source>
        <dbReference type="ARBA" id="ARBA00022723"/>
    </source>
</evidence>
<keyword evidence="6 7" id="KW-0539">Nucleus</keyword>
<dbReference type="CDD" id="cd02335">
    <property type="entry name" value="ZZ_ADA2"/>
    <property type="match status" value="1"/>
</dbReference>
<protein>
    <recommendedName>
        <fullName evidence="7">Transcriptional adapter</fullName>
    </recommendedName>
</protein>
<dbReference type="PROSITE" id="PS50934">
    <property type="entry name" value="SWIRM"/>
    <property type="match status" value="1"/>
</dbReference>
<dbReference type="Gene3D" id="1.10.10.10">
    <property type="entry name" value="Winged helix-like DNA-binding domain superfamily/Winged helix DNA-binding domain"/>
    <property type="match status" value="1"/>
</dbReference>
<dbReference type="Pfam" id="PF25299">
    <property type="entry name" value="ZZ_ADA2"/>
    <property type="match status" value="1"/>
</dbReference>
<dbReference type="PROSITE" id="PS51293">
    <property type="entry name" value="SANT"/>
    <property type="match status" value="1"/>
</dbReference>
<evidence type="ECO:0000256" key="5">
    <source>
        <dbReference type="ARBA" id="ARBA00023163"/>
    </source>
</evidence>
<dbReference type="GO" id="GO:0140672">
    <property type="term" value="C:ATAC complex"/>
    <property type="evidence" value="ECO:0007669"/>
    <property type="project" value="UniProtKB-ARBA"/>
</dbReference>
<name>A0A6F9DTM1_9ASCI</name>
<dbReference type="GO" id="GO:0003682">
    <property type="term" value="F:chromatin binding"/>
    <property type="evidence" value="ECO:0007669"/>
    <property type="project" value="TreeGrafter"/>
</dbReference>
<dbReference type="Pfam" id="PF00249">
    <property type="entry name" value="Myb_DNA-binding"/>
    <property type="match status" value="1"/>
</dbReference>
<dbReference type="FunFam" id="1.10.10.10:FF:000087">
    <property type="entry name" value="Transcriptional adapter 2"/>
    <property type="match status" value="1"/>
</dbReference>
<dbReference type="Gene3D" id="1.10.10.60">
    <property type="entry name" value="Homeodomain-like"/>
    <property type="match status" value="1"/>
</dbReference>
<dbReference type="EMBL" id="LR790922">
    <property type="protein sequence ID" value="CAB3266784.1"/>
    <property type="molecule type" value="mRNA"/>
</dbReference>
<dbReference type="PANTHER" id="PTHR12374">
    <property type="entry name" value="TRANSCRIPTIONAL ADAPTOR 2 ADA2 -RELATED"/>
    <property type="match status" value="1"/>
</dbReference>
<dbReference type="GO" id="GO:0008270">
    <property type="term" value="F:zinc ion binding"/>
    <property type="evidence" value="ECO:0007669"/>
    <property type="project" value="UniProtKB-KW"/>
</dbReference>
<dbReference type="InterPro" id="IPR001005">
    <property type="entry name" value="SANT/Myb"/>
</dbReference>
<dbReference type="Pfam" id="PF04433">
    <property type="entry name" value="SWIRM"/>
    <property type="match status" value="1"/>
</dbReference>
<evidence type="ECO:0000259" key="11">
    <source>
        <dbReference type="PROSITE" id="PS50934"/>
    </source>
</evidence>
<evidence type="ECO:0000256" key="3">
    <source>
        <dbReference type="ARBA" id="ARBA00022833"/>
    </source>
</evidence>
<dbReference type="InterPro" id="IPR009057">
    <property type="entry name" value="Homeodomain-like_sf"/>
</dbReference>
<keyword evidence="5 7" id="KW-0804">Transcription</keyword>
<evidence type="ECO:0000256" key="2">
    <source>
        <dbReference type="ARBA" id="ARBA00022771"/>
    </source>
</evidence>
<evidence type="ECO:0000259" key="9">
    <source>
        <dbReference type="PROSITE" id="PS50090"/>
    </source>
</evidence>
<evidence type="ECO:0000256" key="4">
    <source>
        <dbReference type="ARBA" id="ARBA00023015"/>
    </source>
</evidence>
<keyword evidence="4 7" id="KW-0805">Transcription regulation</keyword>
<dbReference type="GO" id="GO:0006357">
    <property type="term" value="P:regulation of transcription by RNA polymerase II"/>
    <property type="evidence" value="ECO:0007669"/>
    <property type="project" value="InterPro"/>
</dbReference>
<evidence type="ECO:0000313" key="13">
    <source>
        <dbReference type="EMBL" id="CAB3266784.1"/>
    </source>
</evidence>
<dbReference type="PROSITE" id="PS50135">
    <property type="entry name" value="ZF_ZZ_2"/>
    <property type="match status" value="1"/>
</dbReference>
<feature type="domain" description="ZZ-type" evidence="10">
    <location>
        <begin position="1"/>
        <end position="56"/>
    </location>
</feature>
<dbReference type="AlphaFoldDB" id="A0A6F9DTM1"/>
<evidence type="ECO:0000256" key="6">
    <source>
        <dbReference type="ARBA" id="ARBA00023242"/>
    </source>
</evidence>
<dbReference type="PANTHER" id="PTHR12374:SF20">
    <property type="entry name" value="TRANSCRIPTIONAL ADAPTER 2-ALPHA"/>
    <property type="match status" value="1"/>
</dbReference>
<dbReference type="SUPFAM" id="SSF46689">
    <property type="entry name" value="Homeodomain-like"/>
    <property type="match status" value="2"/>
</dbReference>
<evidence type="ECO:0000259" key="12">
    <source>
        <dbReference type="PROSITE" id="PS51293"/>
    </source>
</evidence>
<dbReference type="InterPro" id="IPR036388">
    <property type="entry name" value="WH-like_DNA-bd_sf"/>
</dbReference>
<dbReference type="GO" id="GO:0005634">
    <property type="term" value="C:nucleus"/>
    <property type="evidence" value="ECO:0007669"/>
    <property type="project" value="UniProtKB-SubCell"/>
</dbReference>
<dbReference type="Gene3D" id="3.30.60.90">
    <property type="match status" value="1"/>
</dbReference>
<evidence type="ECO:0000256" key="8">
    <source>
        <dbReference type="PROSITE-ProRule" id="PRU00228"/>
    </source>
</evidence>
<accession>A0A6F9DTM1</accession>
<dbReference type="InterPro" id="IPR007526">
    <property type="entry name" value="SWIRM"/>
</dbReference>